<protein>
    <recommendedName>
        <fullName evidence="4">RCK C-terminal domain-containing protein</fullName>
    </recommendedName>
</protein>
<gene>
    <name evidence="2" type="ORF">VXC91_32505</name>
</gene>
<evidence type="ECO:0008006" key="4">
    <source>
        <dbReference type="Google" id="ProtNLM"/>
    </source>
</evidence>
<reference evidence="2" key="1">
    <citation type="submission" date="2024-01" db="EMBL/GenBank/DDBJ databases">
        <title>First draft genome sequence data of TA4-1, the type strain of Gram-positive actinobacterium Streptomyces chiangmaiensis.</title>
        <authorList>
            <person name="Yasawong M."/>
            <person name="Nantapong N."/>
        </authorList>
    </citation>
    <scope>NUCLEOTIDE SEQUENCE</scope>
    <source>
        <strain evidence="2">TA4-1</strain>
    </source>
</reference>
<comment type="caution">
    <text evidence="2">The sequence shown here is derived from an EMBL/GenBank/DDBJ whole genome shotgun (WGS) entry which is preliminary data.</text>
</comment>
<evidence type="ECO:0000313" key="3">
    <source>
        <dbReference type="Proteomes" id="UP001333996"/>
    </source>
</evidence>
<evidence type="ECO:0000256" key="1">
    <source>
        <dbReference type="SAM" id="MobiDB-lite"/>
    </source>
</evidence>
<keyword evidence="3" id="KW-1185">Reference proteome</keyword>
<dbReference type="Proteomes" id="UP001333996">
    <property type="component" value="Unassembled WGS sequence"/>
</dbReference>
<feature type="region of interest" description="Disordered" evidence="1">
    <location>
        <begin position="51"/>
        <end position="73"/>
    </location>
</feature>
<sequence>MMGRHVLGVMPVERGSLLFTTVDVAGHPELERRSVHEAFRKNEWRVLAVGAAGAPTEPSPKDTLTGLRLDRPGFDWRPPQGRVLRAGDRVVLATTRRGLDILTTGVQPHPAGRGG</sequence>
<dbReference type="RefSeq" id="WP_329510939.1">
    <property type="nucleotide sequence ID" value="NZ_BAAAYZ010000028.1"/>
</dbReference>
<name>A0ABU7FR34_9ACTN</name>
<dbReference type="EMBL" id="JAYWVC010000163">
    <property type="protein sequence ID" value="MED7826542.1"/>
    <property type="molecule type" value="Genomic_DNA"/>
</dbReference>
<accession>A0ABU7FR34</accession>
<proteinExistence type="predicted"/>
<organism evidence="2 3">
    <name type="scientific">Streptomyces chiangmaiensis</name>
    <dbReference type="NCBI Taxonomy" id="766497"/>
    <lineage>
        <taxon>Bacteria</taxon>
        <taxon>Bacillati</taxon>
        <taxon>Actinomycetota</taxon>
        <taxon>Actinomycetes</taxon>
        <taxon>Kitasatosporales</taxon>
        <taxon>Streptomycetaceae</taxon>
        <taxon>Streptomyces</taxon>
    </lineage>
</organism>
<evidence type="ECO:0000313" key="2">
    <source>
        <dbReference type="EMBL" id="MED7826542.1"/>
    </source>
</evidence>